<dbReference type="PANTHER" id="PTHR12482:SF62">
    <property type="entry name" value="LIPASE ROG1-RELATED"/>
    <property type="match status" value="1"/>
</dbReference>
<reference evidence="5 6" key="1">
    <citation type="submission" date="2018-11" db="EMBL/GenBank/DDBJ databases">
        <title>Genome sequence of Saitozyma podzolica DSM 27192.</title>
        <authorList>
            <person name="Aliyu H."/>
            <person name="Gorte O."/>
            <person name="Ochsenreither K."/>
        </authorList>
    </citation>
    <scope>NUCLEOTIDE SEQUENCE [LARGE SCALE GENOMIC DNA]</scope>
    <source>
        <strain evidence="5 6">DSM 27192</strain>
    </source>
</reference>
<dbReference type="SUPFAM" id="SSF53474">
    <property type="entry name" value="alpha/beta-Hydrolases"/>
    <property type="match status" value="1"/>
</dbReference>
<dbReference type="EMBL" id="RSCD01000011">
    <property type="protein sequence ID" value="RSH90357.1"/>
    <property type="molecule type" value="Genomic_DNA"/>
</dbReference>
<keyword evidence="3" id="KW-0472">Membrane</keyword>
<dbReference type="PANTHER" id="PTHR12482">
    <property type="entry name" value="LIPASE ROG1-RELATED-RELATED"/>
    <property type="match status" value="1"/>
</dbReference>
<feature type="compositionally biased region" description="Polar residues" evidence="2">
    <location>
        <begin position="32"/>
        <end position="52"/>
    </location>
</feature>
<evidence type="ECO:0000256" key="1">
    <source>
        <dbReference type="ARBA" id="ARBA00007920"/>
    </source>
</evidence>
<proteinExistence type="inferred from homology"/>
<keyword evidence="3" id="KW-1133">Transmembrane helix</keyword>
<evidence type="ECO:0000256" key="3">
    <source>
        <dbReference type="SAM" id="Phobius"/>
    </source>
</evidence>
<dbReference type="InterPro" id="IPR044294">
    <property type="entry name" value="Lipase-like"/>
</dbReference>
<evidence type="ECO:0000313" key="5">
    <source>
        <dbReference type="EMBL" id="RSH90357.1"/>
    </source>
</evidence>
<sequence length="455" mass="50931">MPAHLVVLIHGLWGSPEHLAEAKSVLEETYHGSASTTHIHGPSSDPTIESTSVRGGDDRLVVMIAGGMSSKLTYDGIDVCASRVAWEVERHIIELEAQGIEVDQFSVTGYSLGGLVARYLVGLLESDESFFRRHKPVSFSTIATPHLGVPRYNTVLSTALCWLGARLLSRSGEQLYVADSYADGRPLLEVMADPDEAFIRALRRFKRIEIFANAVNDHTVPYPSAAIETVDHFAEFKDRNFVVQTDEAGILQMWHAPEATNRSKWYHSVGTLPPVLRFRFPYNLIILVLFPIMLPLIVTLFVIRLLLDTRTSRMRLQQLAATPYSGAASPVHSSSGLSVDILREAIRTIRRVEEELEVDFLEEPDYDEEEYEQGSNLGSTAPTTPHVVTTRVHLKPSQLRMASWLNSLPLEKYLTWFPDVANTHSLIVVRDPLRFPVQLRGRGVLMKWARGVLGE</sequence>
<dbReference type="OrthoDB" id="273452at2759"/>
<feature type="region of interest" description="Disordered" evidence="2">
    <location>
        <begin position="31"/>
        <end position="52"/>
    </location>
</feature>
<comment type="similarity">
    <text evidence="1">Belongs to the putative lipase ROG1 family.</text>
</comment>
<evidence type="ECO:0000313" key="6">
    <source>
        <dbReference type="Proteomes" id="UP000279259"/>
    </source>
</evidence>
<dbReference type="Gene3D" id="3.40.50.1820">
    <property type="entry name" value="alpha/beta hydrolase"/>
    <property type="match status" value="1"/>
</dbReference>
<feature type="domain" description="DUF676" evidence="4">
    <location>
        <begin position="3"/>
        <end position="224"/>
    </location>
</feature>
<evidence type="ECO:0000259" key="4">
    <source>
        <dbReference type="Pfam" id="PF05057"/>
    </source>
</evidence>
<dbReference type="Pfam" id="PF05057">
    <property type="entry name" value="DUF676"/>
    <property type="match status" value="1"/>
</dbReference>
<dbReference type="Proteomes" id="UP000279259">
    <property type="component" value="Unassembled WGS sequence"/>
</dbReference>
<gene>
    <name evidence="5" type="ORF">EHS25_001691</name>
</gene>
<organism evidence="5 6">
    <name type="scientific">Saitozyma podzolica</name>
    <dbReference type="NCBI Taxonomy" id="1890683"/>
    <lineage>
        <taxon>Eukaryota</taxon>
        <taxon>Fungi</taxon>
        <taxon>Dikarya</taxon>
        <taxon>Basidiomycota</taxon>
        <taxon>Agaricomycotina</taxon>
        <taxon>Tremellomycetes</taxon>
        <taxon>Tremellales</taxon>
        <taxon>Trimorphomycetaceae</taxon>
        <taxon>Saitozyma</taxon>
    </lineage>
</organism>
<comment type="caution">
    <text evidence="5">The sequence shown here is derived from an EMBL/GenBank/DDBJ whole genome shotgun (WGS) entry which is preliminary data.</text>
</comment>
<protein>
    <recommendedName>
        <fullName evidence="4">DUF676 domain-containing protein</fullName>
    </recommendedName>
</protein>
<dbReference type="AlphaFoldDB" id="A0A427YH53"/>
<evidence type="ECO:0000256" key="2">
    <source>
        <dbReference type="SAM" id="MobiDB-lite"/>
    </source>
</evidence>
<keyword evidence="6" id="KW-1185">Reference proteome</keyword>
<dbReference type="InterPro" id="IPR029058">
    <property type="entry name" value="AB_hydrolase_fold"/>
</dbReference>
<dbReference type="InterPro" id="IPR007751">
    <property type="entry name" value="DUF676_lipase-like"/>
</dbReference>
<feature type="transmembrane region" description="Helical" evidence="3">
    <location>
        <begin position="284"/>
        <end position="307"/>
    </location>
</feature>
<keyword evidence="3" id="KW-0812">Transmembrane</keyword>
<accession>A0A427YH53</accession>
<name>A0A427YH53_9TREE</name>